<dbReference type="AlphaFoldDB" id="A0A2X4RR49"/>
<dbReference type="PANTHER" id="PTHR35334:SF2">
    <property type="entry name" value="SERINE TRANSPORTER SDAC"/>
    <property type="match status" value="1"/>
</dbReference>
<evidence type="ECO:0000313" key="10">
    <source>
        <dbReference type="EMBL" id="QPS59095.1"/>
    </source>
</evidence>
<keyword evidence="5 9" id="KW-0812">Transmembrane</keyword>
<accession>A0A2X4RR49</accession>
<evidence type="ECO:0000256" key="5">
    <source>
        <dbReference type="ARBA" id="ARBA00022692"/>
    </source>
</evidence>
<dbReference type="InterPro" id="IPR018227">
    <property type="entry name" value="Amino_acid_transport_2"/>
</dbReference>
<evidence type="ECO:0000313" key="12">
    <source>
        <dbReference type="Proteomes" id="UP000249264"/>
    </source>
</evidence>
<protein>
    <submittedName>
        <fullName evidence="10">HAAAP family serine/threonine permease</fullName>
    </submittedName>
    <submittedName>
        <fullName evidence="11">Serine transporter</fullName>
    </submittedName>
</protein>
<feature type="transmembrane region" description="Helical" evidence="9">
    <location>
        <begin position="180"/>
        <end position="197"/>
    </location>
</feature>
<dbReference type="OrthoDB" id="1627372at2"/>
<dbReference type="GO" id="GO:0003333">
    <property type="term" value="P:amino acid transmembrane transport"/>
    <property type="evidence" value="ECO:0007669"/>
    <property type="project" value="InterPro"/>
</dbReference>
<keyword evidence="6 9" id="KW-1133">Transmembrane helix</keyword>
<keyword evidence="3" id="KW-1003">Cell membrane</keyword>
<reference evidence="11 12" key="1">
    <citation type="submission" date="2018-06" db="EMBL/GenBank/DDBJ databases">
        <authorList>
            <consortium name="Pathogen Informatics"/>
            <person name="Doyle S."/>
        </authorList>
    </citation>
    <scope>NUCLEOTIDE SEQUENCE [LARGE SCALE GENOMIC DNA]</scope>
    <source>
        <strain evidence="11 12">NCTC10288</strain>
    </source>
</reference>
<evidence type="ECO:0000256" key="9">
    <source>
        <dbReference type="SAM" id="Phobius"/>
    </source>
</evidence>
<feature type="transmembrane region" description="Helical" evidence="9">
    <location>
        <begin position="89"/>
        <end position="107"/>
    </location>
</feature>
<dbReference type="EMBL" id="CP065689">
    <property type="protein sequence ID" value="QPS59095.1"/>
    <property type="molecule type" value="Genomic_DNA"/>
</dbReference>
<gene>
    <name evidence="11" type="primary">sdaC_1</name>
    <name evidence="10" type="ORF">I6G51_09330</name>
    <name evidence="11" type="ORF">NCTC10288_01022</name>
</gene>
<feature type="compositionally biased region" description="Low complexity" evidence="8">
    <location>
        <begin position="28"/>
        <end position="43"/>
    </location>
</feature>
<evidence type="ECO:0000313" key="11">
    <source>
        <dbReference type="EMBL" id="SQH99732.1"/>
    </source>
</evidence>
<keyword evidence="2" id="KW-0813">Transport</keyword>
<evidence type="ECO:0000256" key="2">
    <source>
        <dbReference type="ARBA" id="ARBA00022448"/>
    </source>
</evidence>
<keyword evidence="13" id="KW-1185">Reference proteome</keyword>
<evidence type="ECO:0000256" key="8">
    <source>
        <dbReference type="SAM" id="MobiDB-lite"/>
    </source>
</evidence>
<feature type="transmembrane region" description="Helical" evidence="9">
    <location>
        <begin position="391"/>
        <end position="409"/>
    </location>
</feature>
<reference evidence="10 13" key="2">
    <citation type="submission" date="2020-12" db="EMBL/GenBank/DDBJ databases">
        <title>FDA dAtabase for Regulatory Grade micrObial Sequences (FDA-ARGOS): Supporting development and validation of Infectious Disease Dx tests.</title>
        <authorList>
            <person name="Sproer C."/>
            <person name="Gronow S."/>
            <person name="Severitt S."/>
            <person name="Schroder I."/>
            <person name="Tallon L."/>
            <person name="Sadzewicz L."/>
            <person name="Zhao X."/>
            <person name="Boylan J."/>
            <person name="Ott S."/>
            <person name="Bowen H."/>
            <person name="Vavikolanu K."/>
            <person name="Mehta A."/>
            <person name="Aluvathingal J."/>
            <person name="Nadendla S."/>
            <person name="Lowell S."/>
            <person name="Myers T."/>
            <person name="Yan Y."/>
            <person name="Sichtig H."/>
        </authorList>
    </citation>
    <scope>NUCLEOTIDE SEQUENCE [LARGE SCALE GENOMIC DNA]</scope>
    <source>
        <strain evidence="10 13">FDAARGOS_894</strain>
    </source>
</reference>
<name>A0A2X4RR49_9CORY</name>
<keyword evidence="7 9" id="KW-0472">Membrane</keyword>
<dbReference type="GO" id="GO:0005886">
    <property type="term" value="C:plasma membrane"/>
    <property type="evidence" value="ECO:0007669"/>
    <property type="project" value="UniProtKB-SubCell"/>
</dbReference>
<feature type="transmembrane region" description="Helical" evidence="9">
    <location>
        <begin position="341"/>
        <end position="359"/>
    </location>
</feature>
<dbReference type="KEGG" id="cmin:NCTC10288_01022"/>
<proteinExistence type="predicted"/>
<evidence type="ECO:0000256" key="4">
    <source>
        <dbReference type="ARBA" id="ARBA00022519"/>
    </source>
</evidence>
<feature type="transmembrane region" description="Helical" evidence="9">
    <location>
        <begin position="415"/>
        <end position="438"/>
    </location>
</feature>
<dbReference type="Proteomes" id="UP000249264">
    <property type="component" value="Chromosome 1"/>
</dbReference>
<dbReference type="PANTHER" id="PTHR35334">
    <property type="entry name" value="SERINE TRANSPORTER"/>
    <property type="match status" value="1"/>
</dbReference>
<dbReference type="Proteomes" id="UP000594905">
    <property type="component" value="Chromosome"/>
</dbReference>
<feature type="transmembrane region" description="Helical" evidence="9">
    <location>
        <begin position="204"/>
        <end position="224"/>
    </location>
</feature>
<feature type="compositionally biased region" description="Basic and acidic residues" evidence="8">
    <location>
        <begin position="8"/>
        <end position="22"/>
    </location>
</feature>
<organism evidence="11 12">
    <name type="scientific">Corynebacterium minutissimum</name>
    <dbReference type="NCBI Taxonomy" id="38301"/>
    <lineage>
        <taxon>Bacteria</taxon>
        <taxon>Bacillati</taxon>
        <taxon>Actinomycetota</taxon>
        <taxon>Actinomycetes</taxon>
        <taxon>Mycobacteriales</taxon>
        <taxon>Corynebacteriaceae</taxon>
        <taxon>Corynebacterium</taxon>
    </lineage>
</organism>
<comment type="subcellular location">
    <subcellularLocation>
        <location evidence="1">Cell inner membrane</location>
        <topology evidence="1">Multi-pass membrane protein</topology>
    </subcellularLocation>
</comment>
<evidence type="ECO:0000313" key="13">
    <source>
        <dbReference type="Proteomes" id="UP000594905"/>
    </source>
</evidence>
<feature type="transmembrane region" description="Helical" evidence="9">
    <location>
        <begin position="63"/>
        <end position="83"/>
    </location>
</feature>
<feature type="transmembrane region" description="Helical" evidence="9">
    <location>
        <begin position="139"/>
        <end position="160"/>
    </location>
</feature>
<evidence type="ECO:0000256" key="3">
    <source>
        <dbReference type="ARBA" id="ARBA00022475"/>
    </source>
</evidence>
<evidence type="ECO:0000256" key="6">
    <source>
        <dbReference type="ARBA" id="ARBA00022989"/>
    </source>
</evidence>
<evidence type="ECO:0000256" key="7">
    <source>
        <dbReference type="ARBA" id="ARBA00023136"/>
    </source>
</evidence>
<feature type="transmembrane region" description="Helical" evidence="9">
    <location>
        <begin position="297"/>
        <end position="314"/>
    </location>
</feature>
<feature type="region of interest" description="Disordered" evidence="8">
    <location>
        <begin position="1"/>
        <end position="56"/>
    </location>
</feature>
<dbReference type="STRING" id="38301.NX84_08285"/>
<sequence>MSHSVLRHNHDRDQHPENRAEMPDSLAVSQSSTPASDQSSSVPGIDTPFEGRKGAPKWNKEDTVWMLSLFGTAIGAGVLFLPINAGIGGIIPLLIMTVIALPMTFWAHRGMTRFVLSSSKPDGDLTDVVEEHFGIKAGVLMNILYFLSVYPILLVYSVTITNTVNSFLENQLGITPPDRWLTSLLLVGGLILIVRMGKDVVVHVMSYLVYPFIGVLVLLSIYLIPKWNTALFESFDLSVAREASGHSLGVTLMLLVPVMVFSFNHSPMISSFAVDRRQTYGKYAEVKASKTLLRSEILMVAVVMFFVFSCALSLSPEHLAEAKAQNITILSYLANHFDTPVIQWIAPIIAMIAVAKSFLGHYLGAAEGFEGLIVKGSKKANKDDAKSLRKLNLITLIFMLVTSWLVAWADPSILGMIETLCGPTIAIMLFIIPMVAIHKVPALQRFKGKASNYFVFVMGLVALATIIYSIVQAF</sequence>
<keyword evidence="4" id="KW-0997">Cell inner membrane</keyword>
<evidence type="ECO:0000256" key="1">
    <source>
        <dbReference type="ARBA" id="ARBA00004429"/>
    </source>
</evidence>
<feature type="transmembrane region" description="Helical" evidence="9">
    <location>
        <begin position="450"/>
        <end position="471"/>
    </location>
</feature>
<dbReference type="EMBL" id="LS483460">
    <property type="protein sequence ID" value="SQH99732.1"/>
    <property type="molecule type" value="Genomic_DNA"/>
</dbReference>
<feature type="transmembrane region" description="Helical" evidence="9">
    <location>
        <begin position="244"/>
        <end position="263"/>
    </location>
</feature>